<keyword evidence="2" id="KW-1185">Reference proteome</keyword>
<organism evidence="1 2">
    <name type="scientific">Aquimarina aggregata</name>
    <dbReference type="NCBI Taxonomy" id="1642818"/>
    <lineage>
        <taxon>Bacteria</taxon>
        <taxon>Pseudomonadati</taxon>
        <taxon>Bacteroidota</taxon>
        <taxon>Flavobacteriia</taxon>
        <taxon>Flavobacteriales</taxon>
        <taxon>Flavobacteriaceae</taxon>
        <taxon>Aquimarina</taxon>
    </lineage>
</organism>
<proteinExistence type="predicted"/>
<dbReference type="STRING" id="1642818.AWE51_24815"/>
<comment type="caution">
    <text evidence="1">The sequence shown here is derived from an EMBL/GenBank/DDBJ whole genome shotgun (WGS) entry which is preliminary data.</text>
</comment>
<dbReference type="Proteomes" id="UP000076715">
    <property type="component" value="Unassembled WGS sequence"/>
</dbReference>
<evidence type="ECO:0000313" key="2">
    <source>
        <dbReference type="Proteomes" id="UP000076715"/>
    </source>
</evidence>
<evidence type="ECO:0000313" key="1">
    <source>
        <dbReference type="EMBL" id="KZS40899.1"/>
    </source>
</evidence>
<accession>A0A162CTR4</accession>
<name>A0A162CTR4_9FLAO</name>
<gene>
    <name evidence="1" type="ORF">AWE51_24815</name>
</gene>
<sequence>MTLFKKISLVFFTTLFLISCENEPYDLFSNLQKIDSDSSLFNSIKTISTNDDKTEPVCVIFIYPFNVYTFDDNSEVVGSRIINNNLEFVSLLGQTEEINGAIGLSYPITSTLEDGSTLSIDDNAELKETIEACIETEIIGNCNNILEEENCIWTINSLTENKEYNNSLLDFYQDGTGIFYHKGDAYRTSWVSLFIEEKLHINIHLEGESQTAQDWNFDWEAIITDDDTIEITNQDKKYTIQKKCAVENSCDYVEFRECALEGFDDKAEFTLDGYKECIVSLQENINTDAEVTFFSTYADAEEEQNILDAPTYTNTTNPQLVFAKIRNSETNVSKIIRIVLFVEACNNPDAS</sequence>
<dbReference type="OrthoDB" id="832379at2"/>
<reference evidence="1 2" key="1">
    <citation type="submission" date="2016-01" db="EMBL/GenBank/DDBJ databases">
        <title>The draft genome sequence of Aquimarina sp. RZW4-3-2.</title>
        <authorList>
            <person name="Wang Y."/>
        </authorList>
    </citation>
    <scope>NUCLEOTIDE SEQUENCE [LARGE SCALE GENOMIC DNA]</scope>
    <source>
        <strain evidence="1 2">RZW4-3-2</strain>
    </source>
</reference>
<dbReference type="RefSeq" id="WP_066313623.1">
    <property type="nucleotide sequence ID" value="NZ_LQRT01000011.1"/>
</dbReference>
<dbReference type="PROSITE" id="PS51257">
    <property type="entry name" value="PROKAR_LIPOPROTEIN"/>
    <property type="match status" value="1"/>
</dbReference>
<dbReference type="EMBL" id="LQRT01000011">
    <property type="protein sequence ID" value="KZS40899.1"/>
    <property type="molecule type" value="Genomic_DNA"/>
</dbReference>
<dbReference type="AlphaFoldDB" id="A0A162CTR4"/>
<protein>
    <submittedName>
        <fullName evidence="1">Uncharacterized protein</fullName>
    </submittedName>
</protein>